<dbReference type="AlphaFoldDB" id="A0AAP0JK51"/>
<accession>A0AAP0JK51</accession>
<dbReference type="Proteomes" id="UP001420932">
    <property type="component" value="Unassembled WGS sequence"/>
</dbReference>
<evidence type="ECO:0000313" key="2">
    <source>
        <dbReference type="EMBL" id="KAK9135546.1"/>
    </source>
</evidence>
<reference evidence="2 3" key="1">
    <citation type="submission" date="2024-01" db="EMBL/GenBank/DDBJ databases">
        <title>Genome assemblies of Stephania.</title>
        <authorList>
            <person name="Yang L."/>
        </authorList>
    </citation>
    <scope>NUCLEOTIDE SEQUENCE [LARGE SCALE GENOMIC DNA]</scope>
    <source>
        <strain evidence="2">YNDBR</strain>
        <tissue evidence="2">Leaf</tissue>
    </source>
</reference>
<comment type="caution">
    <text evidence="2">The sequence shown here is derived from an EMBL/GenBank/DDBJ whole genome shotgun (WGS) entry which is preliminary data.</text>
</comment>
<dbReference type="EMBL" id="JBBNAF010000006">
    <property type="protein sequence ID" value="KAK9135546.1"/>
    <property type="molecule type" value="Genomic_DNA"/>
</dbReference>
<organism evidence="2 3">
    <name type="scientific">Stephania yunnanensis</name>
    <dbReference type="NCBI Taxonomy" id="152371"/>
    <lineage>
        <taxon>Eukaryota</taxon>
        <taxon>Viridiplantae</taxon>
        <taxon>Streptophyta</taxon>
        <taxon>Embryophyta</taxon>
        <taxon>Tracheophyta</taxon>
        <taxon>Spermatophyta</taxon>
        <taxon>Magnoliopsida</taxon>
        <taxon>Ranunculales</taxon>
        <taxon>Menispermaceae</taxon>
        <taxon>Menispermoideae</taxon>
        <taxon>Cissampelideae</taxon>
        <taxon>Stephania</taxon>
    </lineage>
</organism>
<sequence length="147" mass="16043">MVGSMEMESDVEDFLAAFMARSLRSATPRRWSRWGGVVAIDVVRGGELSEWAFIGVDSTDVSIASPLPQPHPPCPPPPPLSRPPPPPLPRLSLIRLPSLSSSSFTSCSRSSLPPPPSLASIITIFIFKIIFKKTNFFDNMSEYSDGI</sequence>
<keyword evidence="3" id="KW-1185">Reference proteome</keyword>
<gene>
    <name evidence="2" type="ORF">Syun_014876</name>
</gene>
<evidence type="ECO:0000313" key="3">
    <source>
        <dbReference type="Proteomes" id="UP001420932"/>
    </source>
</evidence>
<feature type="region of interest" description="Disordered" evidence="1">
    <location>
        <begin position="64"/>
        <end position="90"/>
    </location>
</feature>
<proteinExistence type="predicted"/>
<protein>
    <submittedName>
        <fullName evidence="2">Uncharacterized protein</fullName>
    </submittedName>
</protein>
<name>A0AAP0JK51_9MAGN</name>
<feature type="compositionally biased region" description="Pro residues" evidence="1">
    <location>
        <begin position="67"/>
        <end position="89"/>
    </location>
</feature>
<evidence type="ECO:0000256" key="1">
    <source>
        <dbReference type="SAM" id="MobiDB-lite"/>
    </source>
</evidence>